<dbReference type="Proteomes" id="UP000258309">
    <property type="component" value="Unassembled WGS sequence"/>
</dbReference>
<evidence type="ECO:0000313" key="4">
    <source>
        <dbReference type="Proteomes" id="UP000258309"/>
    </source>
</evidence>
<comment type="similarity">
    <text evidence="1">Belongs to the Cyclase 1 superfamily.</text>
</comment>
<feature type="region of interest" description="Disordered" evidence="2">
    <location>
        <begin position="341"/>
        <end position="370"/>
    </location>
</feature>
<feature type="non-terminal residue" evidence="3">
    <location>
        <position position="754"/>
    </location>
</feature>
<accession>A0A3E2GZ47</accession>
<dbReference type="EMBL" id="NCSJ02000271">
    <property type="protein sequence ID" value="RFU26297.1"/>
    <property type="molecule type" value="Genomic_DNA"/>
</dbReference>
<dbReference type="InterPro" id="IPR007325">
    <property type="entry name" value="KFase/CYL"/>
</dbReference>
<dbReference type="AlphaFoldDB" id="A0A3E2GZ47"/>
<gene>
    <name evidence="3" type="ORF">B7463_g10050</name>
</gene>
<dbReference type="CDD" id="cd12148">
    <property type="entry name" value="fungal_TF_MHR"/>
    <property type="match status" value="1"/>
</dbReference>
<sequence length="754" mass="83927">MWSRYAGWPARWTLIHLSRRNTRKRTREDITVARQAQARVDQVSPVSRFPPDQTGDFSYVTTATQSAPDRQGLVPQSGNSPIIQGNSGAELPNGSDPEEARREDCSSEATHYAQASYIGESGYMPVLSQLPVSSSTHTAEPVTIEVRLTIQPLPPTLQISYADTFLKMCSTFCPILDKQTLKTTEFRASLLLQQALALVGGVLQPSLLHEETPSAHYEKAKLLLHGGYEPNPLASLIAVMLFYWWSTCPPNIVSMNGSWWWTGIAIRQAQEVGYHRELKMDQHLRAGETIGIRSLEEAANTQIRVLRVALKDMGERWPSAKMYDKVIGQMLAAKSQHNLMADNTEHDDPPGQRVLESSSTPDSPLGQGLEELRYFPGSTRETSPLFDIILNSNKPVAYVEQELEGLDGFSMMLHCIKGNKATNQPPGDGFQAGYTALTQVPTLILIVCLLWQGCRKDVPGESLIKRLGIGTLKKPGANRSGLKHKVISFMDTPLKFHGFDDEVSFNTQCSSQWDSLCHYFHQDSKTGYNGCQPSVQDLTQEWGNEDKTKSLPTLNREPSDFYPAAQYANILYLHWHERGGLVARGVLLDFKAYAKAKGIQFDAFSDYRITTQQLQDVATHQGVIFKEGDVCIIRTGFTEQLGKADADEQMKLFSINKSAGVNPTEDSARWFWNNGFSAVASDNIAFETKVGDGRALVLHQYFLSLYGMHIGELWDLKALSEECARLKRYTFFFTSCPLNVPGAVGSPPNALAIF</sequence>
<dbReference type="PANTHER" id="PTHR34861:SF10">
    <property type="entry name" value="CYCLASE"/>
    <property type="match status" value="1"/>
</dbReference>
<organism evidence="3 4">
    <name type="scientific">Scytalidium lignicola</name>
    <name type="common">Hyphomycete</name>
    <dbReference type="NCBI Taxonomy" id="5539"/>
    <lineage>
        <taxon>Eukaryota</taxon>
        <taxon>Fungi</taxon>
        <taxon>Dikarya</taxon>
        <taxon>Ascomycota</taxon>
        <taxon>Pezizomycotina</taxon>
        <taxon>Leotiomycetes</taxon>
        <taxon>Leotiomycetes incertae sedis</taxon>
        <taxon>Scytalidium</taxon>
    </lineage>
</organism>
<feature type="compositionally biased region" description="Polar residues" evidence="2">
    <location>
        <begin position="62"/>
        <end position="87"/>
    </location>
</feature>
<dbReference type="PANTHER" id="PTHR34861">
    <property type="match status" value="1"/>
</dbReference>
<feature type="non-terminal residue" evidence="3">
    <location>
        <position position="1"/>
    </location>
</feature>
<proteinExistence type="inferred from homology"/>
<dbReference type="InterPro" id="IPR037175">
    <property type="entry name" value="KFase_sf"/>
</dbReference>
<dbReference type="Gene3D" id="3.50.30.50">
    <property type="entry name" value="Putative cyclase"/>
    <property type="match status" value="1"/>
</dbReference>
<reference evidence="3 4" key="1">
    <citation type="submission" date="2018-05" db="EMBL/GenBank/DDBJ databases">
        <title>Draft genome sequence of Scytalidium lignicola DSM 105466, a ubiquitous saprotrophic fungus.</title>
        <authorList>
            <person name="Buettner E."/>
            <person name="Gebauer A.M."/>
            <person name="Hofrichter M."/>
            <person name="Liers C."/>
            <person name="Kellner H."/>
        </authorList>
    </citation>
    <scope>NUCLEOTIDE SEQUENCE [LARGE SCALE GENOMIC DNA]</scope>
    <source>
        <strain evidence="3 4">DSM 105466</strain>
    </source>
</reference>
<dbReference type="Pfam" id="PF04199">
    <property type="entry name" value="Cyclase"/>
    <property type="match status" value="1"/>
</dbReference>
<feature type="region of interest" description="Disordered" evidence="2">
    <location>
        <begin position="62"/>
        <end position="109"/>
    </location>
</feature>
<keyword evidence="4" id="KW-1185">Reference proteome</keyword>
<evidence type="ECO:0000256" key="2">
    <source>
        <dbReference type="SAM" id="MobiDB-lite"/>
    </source>
</evidence>
<protein>
    <submittedName>
        <fullName evidence="3">Uncharacterized protein</fullName>
    </submittedName>
</protein>
<evidence type="ECO:0000313" key="3">
    <source>
        <dbReference type="EMBL" id="RFU26297.1"/>
    </source>
</evidence>
<name>A0A3E2GZ47_SCYLI</name>
<dbReference type="GO" id="GO:0019441">
    <property type="term" value="P:L-tryptophan catabolic process to kynurenine"/>
    <property type="evidence" value="ECO:0007669"/>
    <property type="project" value="InterPro"/>
</dbReference>
<dbReference type="OrthoDB" id="5396at2759"/>
<evidence type="ECO:0000256" key="1">
    <source>
        <dbReference type="ARBA" id="ARBA00007865"/>
    </source>
</evidence>
<dbReference type="GO" id="GO:0004061">
    <property type="term" value="F:arylformamidase activity"/>
    <property type="evidence" value="ECO:0007669"/>
    <property type="project" value="InterPro"/>
</dbReference>
<comment type="caution">
    <text evidence="3">The sequence shown here is derived from an EMBL/GenBank/DDBJ whole genome shotgun (WGS) entry which is preliminary data.</text>
</comment>
<dbReference type="SUPFAM" id="SSF102198">
    <property type="entry name" value="Putative cyclase"/>
    <property type="match status" value="1"/>
</dbReference>